<name>A0ACA9P3L3_9GLOM</name>
<sequence length="142" mass="15998">ATTFGTSTSIVSLEVQTDGPPVKKKIIKHINLFASVALIKESELVLRGDGYSKFIKEYDHAMSTLQTSLKAMDKRMDIFHQRVIKFTAIVLDKANIKRDTPDTPPVYFLNFVNTHKKLMNDITCAIDAVDKATSDFKKSHDH</sequence>
<gene>
    <name evidence="1" type="ORF">SPELUC_LOCUS10724</name>
</gene>
<keyword evidence="2" id="KW-1185">Reference proteome</keyword>
<comment type="caution">
    <text evidence="1">The sequence shown here is derived from an EMBL/GenBank/DDBJ whole genome shotgun (WGS) entry which is preliminary data.</text>
</comment>
<feature type="non-terminal residue" evidence="1">
    <location>
        <position position="1"/>
    </location>
</feature>
<dbReference type="Proteomes" id="UP000789366">
    <property type="component" value="Unassembled WGS sequence"/>
</dbReference>
<protein>
    <submittedName>
        <fullName evidence="1">1850_t:CDS:1</fullName>
    </submittedName>
</protein>
<dbReference type="EMBL" id="CAJVPW010020750">
    <property type="protein sequence ID" value="CAG8690482.1"/>
    <property type="molecule type" value="Genomic_DNA"/>
</dbReference>
<organism evidence="1 2">
    <name type="scientific">Cetraspora pellucida</name>
    <dbReference type="NCBI Taxonomy" id="1433469"/>
    <lineage>
        <taxon>Eukaryota</taxon>
        <taxon>Fungi</taxon>
        <taxon>Fungi incertae sedis</taxon>
        <taxon>Mucoromycota</taxon>
        <taxon>Glomeromycotina</taxon>
        <taxon>Glomeromycetes</taxon>
        <taxon>Diversisporales</taxon>
        <taxon>Gigasporaceae</taxon>
        <taxon>Cetraspora</taxon>
    </lineage>
</organism>
<accession>A0ACA9P3L3</accession>
<evidence type="ECO:0000313" key="1">
    <source>
        <dbReference type="EMBL" id="CAG8690482.1"/>
    </source>
</evidence>
<reference evidence="1" key="1">
    <citation type="submission" date="2021-06" db="EMBL/GenBank/DDBJ databases">
        <authorList>
            <person name="Kallberg Y."/>
            <person name="Tangrot J."/>
            <person name="Rosling A."/>
        </authorList>
    </citation>
    <scope>NUCLEOTIDE SEQUENCE</scope>
    <source>
        <strain evidence="1">28 12/20/2015</strain>
    </source>
</reference>
<proteinExistence type="predicted"/>
<evidence type="ECO:0000313" key="2">
    <source>
        <dbReference type="Proteomes" id="UP000789366"/>
    </source>
</evidence>